<dbReference type="Pfam" id="PF18199">
    <property type="entry name" value="Dynein_C"/>
    <property type="match status" value="1"/>
</dbReference>
<dbReference type="Gene3D" id="3.10.490.20">
    <property type="match status" value="1"/>
</dbReference>
<dbReference type="GO" id="GO:0007018">
    <property type="term" value="P:microtubule-based movement"/>
    <property type="evidence" value="ECO:0007669"/>
    <property type="project" value="InterPro"/>
</dbReference>
<dbReference type="Proteomes" id="UP000075714">
    <property type="component" value="Unassembled WGS sequence"/>
</dbReference>
<dbReference type="EMBL" id="LSYV01000097">
    <property type="protein sequence ID" value="KXZ43279.1"/>
    <property type="molecule type" value="Genomic_DNA"/>
</dbReference>
<keyword evidence="4" id="KW-1185">Reference proteome</keyword>
<evidence type="ECO:0000256" key="1">
    <source>
        <dbReference type="SAM" id="MobiDB-lite"/>
    </source>
</evidence>
<dbReference type="PANTHER" id="PTHR45703">
    <property type="entry name" value="DYNEIN HEAVY CHAIN"/>
    <property type="match status" value="1"/>
</dbReference>
<reference evidence="4" key="1">
    <citation type="journal article" date="2016" name="Nat. Commun.">
        <title>The Gonium pectorale genome demonstrates co-option of cell cycle regulation during the evolution of multicellularity.</title>
        <authorList>
            <person name="Hanschen E.R."/>
            <person name="Marriage T.N."/>
            <person name="Ferris P.J."/>
            <person name="Hamaji T."/>
            <person name="Toyoda A."/>
            <person name="Fujiyama A."/>
            <person name="Neme R."/>
            <person name="Noguchi H."/>
            <person name="Minakuchi Y."/>
            <person name="Suzuki M."/>
            <person name="Kawai-Toyooka H."/>
            <person name="Smith D.R."/>
            <person name="Sparks H."/>
            <person name="Anderson J."/>
            <person name="Bakaric R."/>
            <person name="Luria V."/>
            <person name="Karger A."/>
            <person name="Kirschner M.W."/>
            <person name="Durand P.M."/>
            <person name="Michod R.E."/>
            <person name="Nozaki H."/>
            <person name="Olson B.J."/>
        </authorList>
    </citation>
    <scope>NUCLEOTIDE SEQUENCE [LARGE SCALE GENOMIC DNA]</scope>
    <source>
        <strain evidence="4">NIES-2863</strain>
    </source>
</reference>
<proteinExistence type="predicted"/>
<dbReference type="GO" id="GO:0030286">
    <property type="term" value="C:dynein complex"/>
    <property type="evidence" value="ECO:0007669"/>
    <property type="project" value="InterPro"/>
</dbReference>
<organism evidence="3 4">
    <name type="scientific">Gonium pectorale</name>
    <name type="common">Green alga</name>
    <dbReference type="NCBI Taxonomy" id="33097"/>
    <lineage>
        <taxon>Eukaryota</taxon>
        <taxon>Viridiplantae</taxon>
        <taxon>Chlorophyta</taxon>
        <taxon>core chlorophytes</taxon>
        <taxon>Chlorophyceae</taxon>
        <taxon>CS clade</taxon>
        <taxon>Chlamydomonadales</taxon>
        <taxon>Volvocaceae</taxon>
        <taxon>Gonium</taxon>
    </lineage>
</organism>
<dbReference type="FunFam" id="1.20.1270.280:FF:000001">
    <property type="entry name" value="dynein heavy chain 7, axonemal"/>
    <property type="match status" value="1"/>
</dbReference>
<dbReference type="InterPro" id="IPR041228">
    <property type="entry name" value="Dynein_C"/>
</dbReference>
<name>A0A150G0A6_GONPE</name>
<protein>
    <recommendedName>
        <fullName evidence="2">Dynein heavy chain C-terminal domain-containing protein</fullName>
    </recommendedName>
</protein>
<dbReference type="Gene3D" id="1.20.1270.280">
    <property type="match status" value="1"/>
</dbReference>
<dbReference type="GO" id="GO:0045505">
    <property type="term" value="F:dynein intermediate chain binding"/>
    <property type="evidence" value="ECO:0007669"/>
    <property type="project" value="InterPro"/>
</dbReference>
<feature type="domain" description="Dynein heavy chain C-terminal" evidence="2">
    <location>
        <begin position="74"/>
        <end position="297"/>
    </location>
</feature>
<gene>
    <name evidence="3" type="ORF">GPECTOR_96g745</name>
</gene>
<dbReference type="STRING" id="33097.A0A150G0A6"/>
<comment type="caution">
    <text evidence="3">The sequence shown here is derived from an EMBL/GenBank/DDBJ whole genome shotgun (WGS) entry which is preliminary data.</text>
</comment>
<dbReference type="InterPro" id="IPR026983">
    <property type="entry name" value="DHC"/>
</dbReference>
<accession>A0A150G0A6</accession>
<dbReference type="AlphaFoldDB" id="A0A150G0A6"/>
<feature type="region of interest" description="Disordered" evidence="1">
    <location>
        <begin position="50"/>
        <end position="75"/>
    </location>
</feature>
<evidence type="ECO:0000313" key="4">
    <source>
        <dbReference type="Proteomes" id="UP000075714"/>
    </source>
</evidence>
<dbReference type="OrthoDB" id="447173at2759"/>
<evidence type="ECO:0000313" key="3">
    <source>
        <dbReference type="EMBL" id="KXZ43279.1"/>
    </source>
</evidence>
<dbReference type="GO" id="GO:0051959">
    <property type="term" value="F:dynein light intermediate chain binding"/>
    <property type="evidence" value="ECO:0007669"/>
    <property type="project" value="InterPro"/>
</dbReference>
<evidence type="ECO:0000259" key="2">
    <source>
        <dbReference type="Pfam" id="PF18199"/>
    </source>
</evidence>
<dbReference type="PANTHER" id="PTHR45703:SF1">
    <property type="entry name" value="DYNEINS HEAVY CHAIN"/>
    <property type="match status" value="1"/>
</dbReference>
<sequence>MLAKLPLGEAPPEVFGLHTNATITRDLAETRQLLDGLALVTATLTAATTARAEEANPADGSTPHGSRIASDSGGGHHSVGLRSIASEILTKLPVDFDLEAASRKYPVTYLDSMNTVLVQELGRVNALLQVIRLTLEELGRALSGEVVMSGELERLAQALVAGKVPDLWLAKSFPSLKSLGPYVKELLERVQFFDSWLNNGPPVVYWISGFFFTQAFLTGAKQNYARKHRIPIDLIDFHHIVCDLPDDSLRAPDSGVLCSGMFLEAAAWDIVGHRLCESEPRALFVQLPPVHFRPAKMGEEEQ</sequence>
<dbReference type="InterPro" id="IPR043160">
    <property type="entry name" value="Dynein_C_barrel"/>
</dbReference>